<keyword evidence="3" id="KW-1185">Reference proteome</keyword>
<proteinExistence type="predicted"/>
<dbReference type="InterPro" id="IPR036388">
    <property type="entry name" value="WH-like_DNA-bd_sf"/>
</dbReference>
<dbReference type="GO" id="GO:0003700">
    <property type="term" value="F:DNA-binding transcription factor activity"/>
    <property type="evidence" value="ECO:0007669"/>
    <property type="project" value="InterPro"/>
</dbReference>
<dbReference type="Proteomes" id="UP000280008">
    <property type="component" value="Unassembled WGS sequence"/>
</dbReference>
<dbReference type="PANTHER" id="PTHR39515:SF2">
    <property type="entry name" value="HTH-TYPE TRANSCRIPTIONAL REGULATOR RV0880"/>
    <property type="match status" value="1"/>
</dbReference>
<keyword evidence="2" id="KW-0238">DNA-binding</keyword>
<reference evidence="2 3" key="1">
    <citation type="submission" date="2018-10" db="EMBL/GenBank/DDBJ databases">
        <title>Sequencing the genomes of 1000 actinobacteria strains.</title>
        <authorList>
            <person name="Klenk H.-P."/>
        </authorList>
    </citation>
    <scope>NUCLEOTIDE SEQUENCE [LARGE SCALE GENOMIC DNA]</scope>
    <source>
        <strain evidence="2 3">DSM 17894</strain>
    </source>
</reference>
<evidence type="ECO:0000313" key="3">
    <source>
        <dbReference type="Proteomes" id="UP000280008"/>
    </source>
</evidence>
<protein>
    <submittedName>
        <fullName evidence="2">DNA-binding MarR family transcriptional regulator</fullName>
    </submittedName>
</protein>
<accession>A0A495IF53</accession>
<dbReference type="InterPro" id="IPR052526">
    <property type="entry name" value="HTH-type_Bedaq_tolerance"/>
</dbReference>
<dbReference type="Gene3D" id="1.10.10.10">
    <property type="entry name" value="Winged helix-like DNA-binding domain superfamily/Winged helix DNA-binding domain"/>
    <property type="match status" value="1"/>
</dbReference>
<gene>
    <name evidence="2" type="ORF">C8E83_1379</name>
</gene>
<dbReference type="InterPro" id="IPR000835">
    <property type="entry name" value="HTH_MarR-typ"/>
</dbReference>
<comment type="caution">
    <text evidence="2">The sequence shown here is derived from an EMBL/GenBank/DDBJ whole genome shotgun (WGS) entry which is preliminary data.</text>
</comment>
<dbReference type="CDD" id="cd00090">
    <property type="entry name" value="HTH_ARSR"/>
    <property type="match status" value="1"/>
</dbReference>
<dbReference type="RefSeq" id="WP_121369030.1">
    <property type="nucleotide sequence ID" value="NZ_RBKS01000001.1"/>
</dbReference>
<dbReference type="EMBL" id="RBKS01000001">
    <property type="protein sequence ID" value="RKR74270.1"/>
    <property type="molecule type" value="Genomic_DNA"/>
</dbReference>
<dbReference type="PROSITE" id="PS50995">
    <property type="entry name" value="HTH_MARR_2"/>
    <property type="match status" value="1"/>
</dbReference>
<dbReference type="AlphaFoldDB" id="A0A495IF53"/>
<sequence>MDSTAAELNRLFGPLRRAAVRATRAEAGLPDLPEAHVEILRALADHHPQSPGELAENLRLARSTVSNLIKAMVAAGLIRREADVTDSRSTSIYPTDSAIDNMRRYDEAGTQVLARALATMTEGERRTLGDAAPILSRLVDLLTSHPLPPRPHAG</sequence>
<dbReference type="GO" id="GO:0003677">
    <property type="term" value="F:DNA binding"/>
    <property type="evidence" value="ECO:0007669"/>
    <property type="project" value="UniProtKB-KW"/>
</dbReference>
<evidence type="ECO:0000259" key="1">
    <source>
        <dbReference type="PROSITE" id="PS50995"/>
    </source>
</evidence>
<organism evidence="2 3">
    <name type="scientific">Frondihabitans australicus</name>
    <dbReference type="NCBI Taxonomy" id="386892"/>
    <lineage>
        <taxon>Bacteria</taxon>
        <taxon>Bacillati</taxon>
        <taxon>Actinomycetota</taxon>
        <taxon>Actinomycetes</taxon>
        <taxon>Micrococcales</taxon>
        <taxon>Microbacteriaceae</taxon>
        <taxon>Frondihabitans</taxon>
    </lineage>
</organism>
<name>A0A495IF53_9MICO</name>
<dbReference type="OrthoDB" id="5117734at2"/>
<dbReference type="SMART" id="SM00347">
    <property type="entry name" value="HTH_MARR"/>
    <property type="match status" value="1"/>
</dbReference>
<dbReference type="InterPro" id="IPR036390">
    <property type="entry name" value="WH_DNA-bd_sf"/>
</dbReference>
<dbReference type="InterPro" id="IPR011991">
    <property type="entry name" value="ArsR-like_HTH"/>
</dbReference>
<dbReference type="PANTHER" id="PTHR39515">
    <property type="entry name" value="CONSERVED PROTEIN"/>
    <property type="match status" value="1"/>
</dbReference>
<evidence type="ECO:0000313" key="2">
    <source>
        <dbReference type="EMBL" id="RKR74270.1"/>
    </source>
</evidence>
<dbReference type="SUPFAM" id="SSF46785">
    <property type="entry name" value="Winged helix' DNA-binding domain"/>
    <property type="match status" value="1"/>
</dbReference>
<feature type="domain" description="HTH marR-type" evidence="1">
    <location>
        <begin position="8"/>
        <end position="140"/>
    </location>
</feature>
<dbReference type="Pfam" id="PF12802">
    <property type="entry name" value="MarR_2"/>
    <property type="match status" value="1"/>
</dbReference>